<accession>A0A6H3NL80</accession>
<gene>
    <name evidence="1" type="ORF">EHR08_13430</name>
</gene>
<dbReference type="RefSeq" id="WP_135743231.1">
    <property type="nucleotide sequence ID" value="NZ_RQHT01000001.1"/>
</dbReference>
<protein>
    <submittedName>
        <fullName evidence="1">Uncharacterized protein</fullName>
    </submittedName>
</protein>
<dbReference type="EMBL" id="RQHU01000019">
    <property type="protein sequence ID" value="TGN12378.1"/>
    <property type="molecule type" value="Genomic_DNA"/>
</dbReference>
<sequence>MYRELDEHYKKNPITLPKEGSYKEIAKENPVCVADSVILFSSSLRANSFRSRRYNTGVSSIYLSNSVKNGEQKGILCHTTGVVGKWTFYTSLPLANSYYLQKDLEEKFPKSSILWTDQGYEFLWDYKNHKSVNHSKRSNDPRWNMSRERWITKQGVTSNSAEAKNALIKGSFKAYQYITPRLSKLYMDEFSFLSNVRFAEHLRELLIGSSVFEGDKFYSPYIITKKFQISDFIYVPLTLEERTKLKNRKLINQYKEEDVSKYNKDYRSAILQNDYYWKFFNEKDRMKNEVEYNHRAFKIYNTIETRKWCDVDLISRELELDKREVLFIIRKWNEYGIAEIIERKERYRKVMKFKVKNVKLYYLLYSNFMEQKLNGKI</sequence>
<dbReference type="AlphaFoldDB" id="A0A6H3NL80"/>
<evidence type="ECO:0000313" key="2">
    <source>
        <dbReference type="Proteomes" id="UP000297649"/>
    </source>
</evidence>
<name>A0A6H3NL80_9LEPT</name>
<organism evidence="1 2">
    <name type="scientific">Leptospira bandrabouensis</name>
    <dbReference type="NCBI Taxonomy" id="2484903"/>
    <lineage>
        <taxon>Bacteria</taxon>
        <taxon>Pseudomonadati</taxon>
        <taxon>Spirochaetota</taxon>
        <taxon>Spirochaetia</taxon>
        <taxon>Leptospirales</taxon>
        <taxon>Leptospiraceae</taxon>
        <taxon>Leptospira</taxon>
    </lineage>
</organism>
<evidence type="ECO:0000313" key="1">
    <source>
        <dbReference type="EMBL" id="TGN12378.1"/>
    </source>
</evidence>
<proteinExistence type="predicted"/>
<comment type="caution">
    <text evidence="1">The sequence shown here is derived from an EMBL/GenBank/DDBJ whole genome shotgun (WGS) entry which is preliminary data.</text>
</comment>
<reference evidence="1" key="1">
    <citation type="journal article" date="2019" name="PLoS Negl. Trop. Dis.">
        <title>Revisiting the worldwide diversity of Leptospira species in the environment.</title>
        <authorList>
            <person name="Vincent A.T."/>
            <person name="Schiettekatte O."/>
            <person name="Bourhy P."/>
            <person name="Veyrier F.J."/>
            <person name="Picardeau M."/>
        </authorList>
    </citation>
    <scope>NUCLEOTIDE SEQUENCE [LARGE SCALE GENOMIC DNA]</scope>
    <source>
        <strain evidence="1">201601109</strain>
    </source>
</reference>
<dbReference type="Proteomes" id="UP000297649">
    <property type="component" value="Unassembled WGS sequence"/>
</dbReference>
<dbReference type="OrthoDB" id="342737at2"/>
<keyword evidence="2" id="KW-1185">Reference proteome</keyword>